<keyword evidence="1" id="KW-0547">Nucleotide-binding</keyword>
<dbReference type="SUPFAM" id="SSF56112">
    <property type="entry name" value="Protein kinase-like (PK-like)"/>
    <property type="match status" value="1"/>
</dbReference>
<sequence length="307" mass="35125">FAAGHVIDGSHGKYVVEKLLGEGGFGAVYKVYEQSDKTKSYAMKVEKKKEERKDSKLKMEIAILKLVAQERKDSHFTSIIDRGKKETYFFLVMQLVGKSLADLKNKRPEKVFSLPTGLGASSQCLEAVQDLHKHGFIHRDLKPANYACGLGDKKRVVYILDFGIARKFTNKDNVLKTPREKAKFKGTVKFASIACHRNIELSPKDDCESWFYLMLDVIQPAGLPWKRIQQREAVMQCKEDCRRGEKRIKLFDGLKPAETELGKVMDYIDHLQYYSSVDYNFIYDLLKVAVANSGASIDDKYDWEKDE</sequence>
<dbReference type="Gene3D" id="1.10.510.10">
    <property type="entry name" value="Transferase(Phosphotransferase) domain 1"/>
    <property type="match status" value="1"/>
</dbReference>
<dbReference type="PANTHER" id="PTHR11909">
    <property type="entry name" value="CASEIN KINASE-RELATED"/>
    <property type="match status" value="1"/>
</dbReference>
<dbReference type="EMBL" id="BTRK01000004">
    <property type="protein sequence ID" value="GMR47521.1"/>
    <property type="molecule type" value="Genomic_DNA"/>
</dbReference>
<evidence type="ECO:0000256" key="1">
    <source>
        <dbReference type="PROSITE-ProRule" id="PRU10141"/>
    </source>
</evidence>
<dbReference type="InterPro" id="IPR017441">
    <property type="entry name" value="Protein_kinase_ATP_BS"/>
</dbReference>
<dbReference type="InterPro" id="IPR050235">
    <property type="entry name" value="CK1_Ser-Thr_kinase"/>
</dbReference>
<gene>
    <name evidence="3" type="ORF">PMAYCL1PPCAC_17716</name>
</gene>
<accession>A0AAN5I1B5</accession>
<evidence type="ECO:0000259" key="2">
    <source>
        <dbReference type="PROSITE" id="PS50011"/>
    </source>
</evidence>
<dbReference type="Proteomes" id="UP001328107">
    <property type="component" value="Unassembled WGS sequence"/>
</dbReference>
<dbReference type="GO" id="GO:0005524">
    <property type="term" value="F:ATP binding"/>
    <property type="evidence" value="ECO:0007669"/>
    <property type="project" value="UniProtKB-UniRule"/>
</dbReference>
<dbReference type="PROSITE" id="PS00107">
    <property type="entry name" value="PROTEIN_KINASE_ATP"/>
    <property type="match status" value="1"/>
</dbReference>
<dbReference type="FunFam" id="1.10.510.10:FF:000967">
    <property type="entry name" value="Protein CBG11274"/>
    <property type="match status" value="1"/>
</dbReference>
<dbReference type="InterPro" id="IPR000719">
    <property type="entry name" value="Prot_kinase_dom"/>
</dbReference>
<protein>
    <recommendedName>
        <fullName evidence="2">Protein kinase domain-containing protein</fullName>
    </recommendedName>
</protein>
<dbReference type="AlphaFoldDB" id="A0AAN5I1B5"/>
<dbReference type="PROSITE" id="PS50011">
    <property type="entry name" value="PROTEIN_KINASE_DOM"/>
    <property type="match status" value="1"/>
</dbReference>
<reference evidence="4" key="1">
    <citation type="submission" date="2022-10" db="EMBL/GenBank/DDBJ databases">
        <title>Genome assembly of Pristionchus species.</title>
        <authorList>
            <person name="Yoshida K."/>
            <person name="Sommer R.J."/>
        </authorList>
    </citation>
    <scope>NUCLEOTIDE SEQUENCE [LARGE SCALE GENOMIC DNA]</scope>
    <source>
        <strain evidence="4">RS5460</strain>
    </source>
</reference>
<proteinExistence type="predicted"/>
<comment type="caution">
    <text evidence="3">The sequence shown here is derived from an EMBL/GenBank/DDBJ whole genome shotgun (WGS) entry which is preliminary data.</text>
</comment>
<dbReference type="SMART" id="SM00220">
    <property type="entry name" value="S_TKc"/>
    <property type="match status" value="1"/>
</dbReference>
<organism evidence="3 4">
    <name type="scientific">Pristionchus mayeri</name>
    <dbReference type="NCBI Taxonomy" id="1317129"/>
    <lineage>
        <taxon>Eukaryota</taxon>
        <taxon>Metazoa</taxon>
        <taxon>Ecdysozoa</taxon>
        <taxon>Nematoda</taxon>
        <taxon>Chromadorea</taxon>
        <taxon>Rhabditida</taxon>
        <taxon>Rhabditina</taxon>
        <taxon>Diplogasteromorpha</taxon>
        <taxon>Diplogasteroidea</taxon>
        <taxon>Neodiplogasteridae</taxon>
        <taxon>Pristionchus</taxon>
    </lineage>
</organism>
<evidence type="ECO:0000313" key="3">
    <source>
        <dbReference type="EMBL" id="GMR47521.1"/>
    </source>
</evidence>
<feature type="non-terminal residue" evidence="3">
    <location>
        <position position="1"/>
    </location>
</feature>
<dbReference type="Pfam" id="PF00069">
    <property type="entry name" value="Pkinase"/>
    <property type="match status" value="1"/>
</dbReference>
<keyword evidence="4" id="KW-1185">Reference proteome</keyword>
<keyword evidence="1" id="KW-0067">ATP-binding</keyword>
<name>A0AAN5I1B5_9BILA</name>
<dbReference type="InterPro" id="IPR011009">
    <property type="entry name" value="Kinase-like_dom_sf"/>
</dbReference>
<evidence type="ECO:0000313" key="4">
    <source>
        <dbReference type="Proteomes" id="UP001328107"/>
    </source>
</evidence>
<feature type="domain" description="Protein kinase" evidence="2">
    <location>
        <begin position="14"/>
        <end position="307"/>
    </location>
</feature>
<dbReference type="GO" id="GO:0004672">
    <property type="term" value="F:protein kinase activity"/>
    <property type="evidence" value="ECO:0007669"/>
    <property type="project" value="InterPro"/>
</dbReference>
<feature type="binding site" evidence="1">
    <location>
        <position position="44"/>
    </location>
    <ligand>
        <name>ATP</name>
        <dbReference type="ChEBI" id="CHEBI:30616"/>
    </ligand>
</feature>